<keyword evidence="2" id="KW-0449">Lipoprotein</keyword>
<dbReference type="Proteomes" id="UP001174908">
    <property type="component" value="Unassembled WGS sequence"/>
</dbReference>
<organism evidence="2 3">
    <name type="scientific">Variovorax dokdonensis</name>
    <dbReference type="NCBI Taxonomy" id="344883"/>
    <lineage>
        <taxon>Bacteria</taxon>
        <taxon>Pseudomonadati</taxon>
        <taxon>Pseudomonadota</taxon>
        <taxon>Betaproteobacteria</taxon>
        <taxon>Burkholderiales</taxon>
        <taxon>Comamonadaceae</taxon>
        <taxon>Variovorax</taxon>
    </lineage>
</organism>
<dbReference type="InterPro" id="IPR016773">
    <property type="entry name" value="Fe3_uptake_reg_CjrA_prd"/>
</dbReference>
<keyword evidence="3" id="KW-1185">Reference proteome</keyword>
<dbReference type="EMBL" id="JASZYV010000005">
    <property type="protein sequence ID" value="MDM0046973.1"/>
    <property type="molecule type" value="Genomic_DNA"/>
</dbReference>
<dbReference type="Gene3D" id="3.40.50.11550">
    <property type="match status" value="1"/>
</dbReference>
<dbReference type="RefSeq" id="WP_286662086.1">
    <property type="nucleotide sequence ID" value="NZ_JASZYV010000005.1"/>
</dbReference>
<dbReference type="Gene3D" id="1.10.8.760">
    <property type="entry name" value="Haem-binding uptake, Tiki superfamily, ChaN, domain 2"/>
    <property type="match status" value="1"/>
</dbReference>
<dbReference type="CDD" id="cd14727">
    <property type="entry name" value="ChanN-like"/>
    <property type="match status" value="1"/>
</dbReference>
<comment type="caution">
    <text evidence="2">The sequence shown here is derived from an EMBL/GenBank/DDBJ whole genome shotgun (WGS) entry which is preliminary data.</text>
</comment>
<feature type="domain" description="Haem-binding uptake Tiki superfamily ChaN" evidence="1">
    <location>
        <begin position="50"/>
        <end position="238"/>
    </location>
</feature>
<name>A0ABT7NGD0_9BURK</name>
<dbReference type="Pfam" id="PF04187">
    <property type="entry name" value="Cofac_haem_bdg"/>
    <property type="match status" value="1"/>
</dbReference>
<evidence type="ECO:0000313" key="3">
    <source>
        <dbReference type="Proteomes" id="UP001174908"/>
    </source>
</evidence>
<sequence length="286" mass="30958">MKAESKWPLMSGHFFVLATLLGLLLSACSTLAPAPRDGPAPPSEDIDGVLARMSQVDFLLLGEQHDAPEHHRIERATVESLASQGRLAALALEMVEQGQDTRGLPRDAEQSQVRDSLNWNDRAWPWTAYGPVVMAAVQAGIPVLGANLPRARMKDAMADVSLDVQLEPQALQAQQQAVRDGHCGLLPDSQIQPMTRIQIARDRAMARTLIEARVPGKTVVLVAGAGHVPRGIGVPQHLPTDMKVQVLRLAAGDAPQVSPPAIYDATWTTPALPERDYCAELRKPAR</sequence>
<gene>
    <name evidence="2" type="ORF">QTH91_20950</name>
</gene>
<proteinExistence type="predicted"/>
<dbReference type="InterPro" id="IPR007314">
    <property type="entry name" value="Cofac_haem-bd_dom"/>
</dbReference>
<evidence type="ECO:0000259" key="1">
    <source>
        <dbReference type="Pfam" id="PF04187"/>
    </source>
</evidence>
<evidence type="ECO:0000313" key="2">
    <source>
        <dbReference type="EMBL" id="MDM0046973.1"/>
    </source>
</evidence>
<protein>
    <submittedName>
        <fullName evidence="2">ChaN family lipoprotein</fullName>
    </submittedName>
</protein>
<dbReference type="PROSITE" id="PS51257">
    <property type="entry name" value="PROKAR_LIPOPROTEIN"/>
    <property type="match status" value="1"/>
</dbReference>
<reference evidence="2" key="1">
    <citation type="submission" date="2023-06" db="EMBL/GenBank/DDBJ databases">
        <authorList>
            <person name="Jiang Y."/>
            <person name="Liu Q."/>
        </authorList>
    </citation>
    <scope>NUCLEOTIDE SEQUENCE</scope>
    <source>
        <strain evidence="2">CGMCC 1.12089</strain>
    </source>
</reference>
<accession>A0ABT7NGD0</accession>
<dbReference type="PIRSF" id="PIRSF020419">
    <property type="entry name" value="Fe_uptake_reg_CjrA_prd"/>
    <property type="match status" value="1"/>
</dbReference>
<dbReference type="SUPFAM" id="SSF159501">
    <property type="entry name" value="EreA/ChaN-like"/>
    <property type="match status" value="1"/>
</dbReference>